<dbReference type="InterPro" id="IPR030850">
    <property type="entry name" value="Exosome_Csl4_arc"/>
</dbReference>
<dbReference type="NCBIfam" id="NF034126">
    <property type="entry name" value="PRK09521.1"/>
    <property type="match status" value="1"/>
</dbReference>
<dbReference type="InterPro" id="IPR012340">
    <property type="entry name" value="NA-bd_OB-fold"/>
</dbReference>
<dbReference type="PROSITE" id="PS50126">
    <property type="entry name" value="S1"/>
    <property type="match status" value="1"/>
</dbReference>
<dbReference type="GO" id="GO:0003676">
    <property type="term" value="F:nucleic acid binding"/>
    <property type="evidence" value="ECO:0007669"/>
    <property type="project" value="InterPro"/>
</dbReference>
<dbReference type="Pfam" id="PF14382">
    <property type="entry name" value="ECR1_N"/>
    <property type="match status" value="1"/>
</dbReference>
<dbReference type="GO" id="GO:0006401">
    <property type="term" value="P:RNA catabolic process"/>
    <property type="evidence" value="ECO:0007669"/>
    <property type="project" value="UniProtKB-UniRule"/>
</dbReference>
<keyword evidence="2" id="KW-0479">Metal-binding</keyword>
<accession>A0A7C4BDE3</accession>
<keyword evidence="2" id="KW-0963">Cytoplasm</keyword>
<dbReference type="Gene3D" id="2.40.50.100">
    <property type="match status" value="1"/>
</dbReference>
<comment type="subcellular location">
    <subcellularLocation>
        <location evidence="2">Cytoplasm</location>
    </subcellularLocation>
</comment>
<comment type="similarity">
    <text evidence="2">Belongs to the CSL4 family.</text>
</comment>
<evidence type="ECO:0000259" key="3">
    <source>
        <dbReference type="PROSITE" id="PS50126"/>
    </source>
</evidence>
<feature type="binding site" evidence="2">
    <location>
        <position position="168"/>
    </location>
    <ligand>
        <name>Zn(2+)</name>
        <dbReference type="ChEBI" id="CHEBI:29105"/>
    </ligand>
</feature>
<dbReference type="Gene3D" id="2.20.70.10">
    <property type="match status" value="1"/>
</dbReference>
<proteinExistence type="inferred from homology"/>
<evidence type="ECO:0000313" key="4">
    <source>
        <dbReference type="EMBL" id="HGI88295.1"/>
    </source>
</evidence>
<dbReference type="SUPFAM" id="SSF50249">
    <property type="entry name" value="Nucleic acid-binding proteins"/>
    <property type="match status" value="1"/>
</dbReference>
<dbReference type="GO" id="GO:0000178">
    <property type="term" value="C:exosome (RNase complex)"/>
    <property type="evidence" value="ECO:0007669"/>
    <property type="project" value="UniProtKB-KW"/>
</dbReference>
<keyword evidence="2" id="KW-0862">Zinc</keyword>
<dbReference type="GO" id="GO:0006396">
    <property type="term" value="P:RNA processing"/>
    <property type="evidence" value="ECO:0007669"/>
    <property type="project" value="InterPro"/>
</dbReference>
<feature type="binding site" evidence="2">
    <location>
        <position position="152"/>
    </location>
    <ligand>
        <name>Zn(2+)</name>
        <dbReference type="ChEBI" id="CHEBI:29105"/>
    </ligand>
</feature>
<feature type="binding site" evidence="2">
    <location>
        <position position="149"/>
    </location>
    <ligand>
        <name>Zn(2+)</name>
        <dbReference type="ChEBI" id="CHEBI:29105"/>
    </ligand>
</feature>
<keyword evidence="1 2" id="KW-0271">Exosome</keyword>
<reference evidence="4" key="1">
    <citation type="journal article" date="2020" name="mSystems">
        <title>Genome- and Community-Level Interaction Insights into Carbon Utilization and Element Cycling Functions of Hydrothermarchaeota in Hydrothermal Sediment.</title>
        <authorList>
            <person name="Zhou Z."/>
            <person name="Liu Y."/>
            <person name="Xu W."/>
            <person name="Pan J."/>
            <person name="Luo Z.H."/>
            <person name="Li M."/>
        </authorList>
    </citation>
    <scope>NUCLEOTIDE SEQUENCE [LARGE SCALE GENOMIC DNA]</scope>
    <source>
        <strain evidence="4">SpSt-732</strain>
    </source>
</reference>
<dbReference type="InterPro" id="IPR039771">
    <property type="entry name" value="Csl4"/>
</dbReference>
<feature type="domain" description="S1 motif" evidence="3">
    <location>
        <begin position="63"/>
        <end position="128"/>
    </location>
</feature>
<dbReference type="EMBL" id="DTFF01000064">
    <property type="protein sequence ID" value="HGI88295.1"/>
    <property type="molecule type" value="Genomic_DNA"/>
</dbReference>
<dbReference type="InterPro" id="IPR025721">
    <property type="entry name" value="Exosome_cplx_N_dom"/>
</dbReference>
<protein>
    <recommendedName>
        <fullName evidence="2">Exosome complex component Csl4</fullName>
    </recommendedName>
</protein>
<sequence>MKQQLTVTPGDKLCVEEEFVPHTGAYVDNGVVRSLIVGRPIYDIISRRVYVKPVKSVQMPKSGDVLLGVVEQMRDEVAIIRFIGYDINKPLKHEFRGVLHISQATEARIQSLYDAIRLGDVVRIKVLNSYIPFIVTMKDAKLGVVAAYCSKCGAPLIKEREVLKCRVCGNAEMRKMAPDYIFK</sequence>
<dbReference type="PANTHER" id="PTHR12686">
    <property type="entry name" value="3'-5' EXORIBONUCLEASE CSL4-RELATED"/>
    <property type="match status" value="1"/>
</dbReference>
<dbReference type="PANTHER" id="PTHR12686:SF8">
    <property type="entry name" value="EXOSOME COMPLEX COMPONENT CSL4"/>
    <property type="match status" value="1"/>
</dbReference>
<evidence type="ECO:0000256" key="2">
    <source>
        <dbReference type="HAMAP-Rule" id="MF_00975"/>
    </source>
</evidence>
<dbReference type="AlphaFoldDB" id="A0A7C4BDE3"/>
<dbReference type="GO" id="GO:0005737">
    <property type="term" value="C:cytoplasm"/>
    <property type="evidence" value="ECO:0007669"/>
    <property type="project" value="UniProtKB-SubCell"/>
</dbReference>
<dbReference type="Gene3D" id="2.40.50.140">
    <property type="entry name" value="Nucleic acid-binding proteins"/>
    <property type="match status" value="1"/>
</dbReference>
<gene>
    <name evidence="2" type="primary">csl4</name>
    <name evidence="4" type="ORF">ENV14_07935</name>
</gene>
<name>A0A7C4BDE3_9CREN</name>
<comment type="caution">
    <text evidence="4">The sequence shown here is derived from an EMBL/GenBank/DDBJ whole genome shotgun (WGS) entry which is preliminary data.</text>
</comment>
<evidence type="ECO:0000256" key="1">
    <source>
        <dbReference type="ARBA" id="ARBA00022835"/>
    </source>
</evidence>
<dbReference type="SUPFAM" id="SSF110324">
    <property type="entry name" value="Ribosomal L27 protein-like"/>
    <property type="match status" value="1"/>
</dbReference>
<dbReference type="HAMAP" id="MF_00975">
    <property type="entry name" value="Exosome_Csl4"/>
    <property type="match status" value="1"/>
</dbReference>
<feature type="binding site" evidence="2">
    <location>
        <position position="165"/>
    </location>
    <ligand>
        <name>Zn(2+)</name>
        <dbReference type="ChEBI" id="CHEBI:29105"/>
    </ligand>
</feature>
<comment type="subunit">
    <text evidence="2">Component of the archaeal exosome complex. Forms a trimer of Rrp4 and/or Csl4 subunits. The trimer associates with an hexameric ring-like arrangement composed of 3 Rrp41-Rrp42 heterodimers. Interacts with DnaG.</text>
</comment>
<dbReference type="InterPro" id="IPR003029">
    <property type="entry name" value="S1_domain"/>
</dbReference>
<comment type="function">
    <text evidence="2">Non-catalytic component of the exosome, which is a complex involved in RNA degradation. Increases the RNA binding and the efficiency of RNA degradation. Helpful for the interaction of the exosome with A-poor RNAs.</text>
</comment>
<organism evidence="4">
    <name type="scientific">Ignisphaera aggregans</name>
    <dbReference type="NCBI Taxonomy" id="334771"/>
    <lineage>
        <taxon>Archaea</taxon>
        <taxon>Thermoproteota</taxon>
        <taxon>Thermoprotei</taxon>
        <taxon>Desulfurococcales</taxon>
        <taxon>Desulfurococcaceae</taxon>
        <taxon>Ignisphaera</taxon>
    </lineage>
</organism>
<dbReference type="GO" id="GO:0008270">
    <property type="term" value="F:zinc ion binding"/>
    <property type="evidence" value="ECO:0007669"/>
    <property type="project" value="UniProtKB-UniRule"/>
</dbReference>